<accession>A0ABP0K110</accession>
<organism evidence="1 2">
    <name type="scientific">Durusdinium trenchii</name>
    <dbReference type="NCBI Taxonomy" id="1381693"/>
    <lineage>
        <taxon>Eukaryota</taxon>
        <taxon>Sar</taxon>
        <taxon>Alveolata</taxon>
        <taxon>Dinophyceae</taxon>
        <taxon>Suessiales</taxon>
        <taxon>Symbiodiniaceae</taxon>
        <taxon>Durusdinium</taxon>
    </lineage>
</organism>
<reference evidence="1 2" key="1">
    <citation type="submission" date="2024-02" db="EMBL/GenBank/DDBJ databases">
        <authorList>
            <person name="Chen Y."/>
            <person name="Shah S."/>
            <person name="Dougan E. K."/>
            <person name="Thang M."/>
            <person name="Chan C."/>
        </authorList>
    </citation>
    <scope>NUCLEOTIDE SEQUENCE [LARGE SCALE GENOMIC DNA]</scope>
</reference>
<comment type="caution">
    <text evidence="1">The sequence shown here is derived from an EMBL/GenBank/DDBJ whole genome shotgun (WGS) entry which is preliminary data.</text>
</comment>
<dbReference type="Proteomes" id="UP001642484">
    <property type="component" value="Unassembled WGS sequence"/>
</dbReference>
<dbReference type="EMBL" id="CAXAMN010007113">
    <property type="protein sequence ID" value="CAK9020442.1"/>
    <property type="molecule type" value="Genomic_DNA"/>
</dbReference>
<evidence type="ECO:0000313" key="2">
    <source>
        <dbReference type="Proteomes" id="UP001642484"/>
    </source>
</evidence>
<gene>
    <name evidence="1" type="ORF">CCMP2556_LOCUS14063</name>
</gene>
<protein>
    <submittedName>
        <fullName evidence="1">Uncharacterized protein</fullName>
    </submittedName>
</protein>
<sequence>MAAGMWGFGPDAAATSRQKDAAWATADACPVEIRGATGQFGDAWTNGLYEVDVTHPEIPPVYVLQGGHFERFLYFDAEHYWRVGSCEYKDQEKAAAGSMRSAEKVRPGTLPTQVAAWSVRTGYDEWLLQDVEVRATAKAVEQGLAVGAAVSANGAGETKGYNR</sequence>
<name>A0ABP0K110_9DINO</name>
<keyword evidence="2" id="KW-1185">Reference proteome</keyword>
<proteinExistence type="predicted"/>
<evidence type="ECO:0000313" key="1">
    <source>
        <dbReference type="EMBL" id="CAK9020442.1"/>
    </source>
</evidence>